<reference evidence="1" key="1">
    <citation type="submission" date="2014-09" db="EMBL/GenBank/DDBJ databases">
        <authorList>
            <person name="Magalhaes I.L.F."/>
            <person name="Oliveira U."/>
            <person name="Santos F.R."/>
            <person name="Vidigal T.H.D.A."/>
            <person name="Brescovit A.D."/>
            <person name="Santos A.J."/>
        </authorList>
    </citation>
    <scope>NUCLEOTIDE SEQUENCE</scope>
    <source>
        <tissue evidence="1">Shoot tissue taken approximately 20 cm above the soil surface</tissue>
    </source>
</reference>
<evidence type="ECO:0000313" key="1">
    <source>
        <dbReference type="EMBL" id="JAD21771.1"/>
    </source>
</evidence>
<proteinExistence type="predicted"/>
<protein>
    <submittedName>
        <fullName evidence="1">Uncharacterized protein</fullName>
    </submittedName>
</protein>
<dbReference type="AlphaFoldDB" id="A0A0A8Y6P7"/>
<name>A0A0A8Y6P7_ARUDO</name>
<accession>A0A0A8Y6P7</accession>
<dbReference type="EMBL" id="GBRH01276124">
    <property type="protein sequence ID" value="JAD21771.1"/>
    <property type="molecule type" value="Transcribed_RNA"/>
</dbReference>
<sequence length="43" mass="4856">MATAENKRPRSAADWRGDRVGRRSFSFLSSSSRLDIGEEEGNR</sequence>
<organism evidence="1">
    <name type="scientific">Arundo donax</name>
    <name type="common">Giant reed</name>
    <name type="synonym">Donax arundinaceus</name>
    <dbReference type="NCBI Taxonomy" id="35708"/>
    <lineage>
        <taxon>Eukaryota</taxon>
        <taxon>Viridiplantae</taxon>
        <taxon>Streptophyta</taxon>
        <taxon>Embryophyta</taxon>
        <taxon>Tracheophyta</taxon>
        <taxon>Spermatophyta</taxon>
        <taxon>Magnoliopsida</taxon>
        <taxon>Liliopsida</taxon>
        <taxon>Poales</taxon>
        <taxon>Poaceae</taxon>
        <taxon>PACMAD clade</taxon>
        <taxon>Arundinoideae</taxon>
        <taxon>Arundineae</taxon>
        <taxon>Arundo</taxon>
    </lineage>
</organism>
<reference evidence="1" key="2">
    <citation type="journal article" date="2015" name="Data Brief">
        <title>Shoot transcriptome of the giant reed, Arundo donax.</title>
        <authorList>
            <person name="Barrero R.A."/>
            <person name="Guerrero F.D."/>
            <person name="Moolhuijzen P."/>
            <person name="Goolsby J.A."/>
            <person name="Tidwell J."/>
            <person name="Bellgard S.E."/>
            <person name="Bellgard M.I."/>
        </authorList>
    </citation>
    <scope>NUCLEOTIDE SEQUENCE</scope>
    <source>
        <tissue evidence="1">Shoot tissue taken approximately 20 cm above the soil surface</tissue>
    </source>
</reference>